<dbReference type="CDD" id="cd11386">
    <property type="entry name" value="MCP_signal"/>
    <property type="match status" value="1"/>
</dbReference>
<dbReference type="SMART" id="SM00304">
    <property type="entry name" value="HAMP"/>
    <property type="match status" value="1"/>
</dbReference>
<evidence type="ECO:0000256" key="8">
    <source>
        <dbReference type="ARBA" id="ARBA00029447"/>
    </source>
</evidence>
<dbReference type="PANTHER" id="PTHR32089:SF65">
    <property type="entry name" value="CHEMOTAXIS SIGNAL TRANSDUCTION SYSTEM METHYL ACCEPTING SENSORY TRANSDUCER"/>
    <property type="match status" value="1"/>
</dbReference>
<dbReference type="Proteomes" id="UP001156870">
    <property type="component" value="Unassembled WGS sequence"/>
</dbReference>
<keyword evidence="3" id="KW-0145">Chemotaxis</keyword>
<dbReference type="SUPFAM" id="SSF58104">
    <property type="entry name" value="Methyl-accepting chemotaxis protein (MCP) signaling domain"/>
    <property type="match status" value="1"/>
</dbReference>
<reference evidence="13 14" key="1">
    <citation type="journal article" date="2014" name="Int. J. Syst. Evol. Microbiol.">
        <title>Complete genome sequence of Corynebacterium casei LMG S-19264T (=DSM 44701T), isolated from a smear-ripened cheese.</title>
        <authorList>
            <consortium name="US DOE Joint Genome Institute (JGI-PGF)"/>
            <person name="Walter F."/>
            <person name="Albersmeier A."/>
            <person name="Kalinowski J."/>
            <person name="Ruckert C."/>
        </authorList>
    </citation>
    <scope>NUCLEOTIDE SEQUENCE [LARGE SCALE GENOMIC DNA]</scope>
    <source>
        <strain evidence="13 14">NBRC 110095</strain>
    </source>
</reference>
<dbReference type="Pfam" id="PF00015">
    <property type="entry name" value="MCPsignal"/>
    <property type="match status" value="1"/>
</dbReference>
<evidence type="ECO:0000256" key="7">
    <source>
        <dbReference type="ARBA" id="ARBA00023224"/>
    </source>
</evidence>
<dbReference type="CDD" id="cd06225">
    <property type="entry name" value="HAMP"/>
    <property type="match status" value="1"/>
</dbReference>
<dbReference type="CDD" id="cd12912">
    <property type="entry name" value="PDC2_MCP_like"/>
    <property type="match status" value="1"/>
</dbReference>
<dbReference type="SMART" id="SM00283">
    <property type="entry name" value="MA"/>
    <property type="match status" value="1"/>
</dbReference>
<dbReference type="FunFam" id="1.10.287.950:FF:000001">
    <property type="entry name" value="Methyl-accepting chemotaxis sensory transducer"/>
    <property type="match status" value="1"/>
</dbReference>
<feature type="domain" description="Methyl-accepting transducer" evidence="11">
    <location>
        <begin position="355"/>
        <end position="591"/>
    </location>
</feature>
<dbReference type="InterPro" id="IPR033479">
    <property type="entry name" value="dCache_1"/>
</dbReference>
<evidence type="ECO:0000256" key="5">
    <source>
        <dbReference type="ARBA" id="ARBA00022989"/>
    </source>
</evidence>
<keyword evidence="5 10" id="KW-1133">Transmembrane helix</keyword>
<evidence type="ECO:0000256" key="6">
    <source>
        <dbReference type="ARBA" id="ARBA00023136"/>
    </source>
</evidence>
<protein>
    <submittedName>
        <fullName evidence="13">Methyl-accepting chemotaxis protein</fullName>
    </submittedName>
</protein>
<dbReference type="PANTHER" id="PTHR32089">
    <property type="entry name" value="METHYL-ACCEPTING CHEMOTAXIS PROTEIN MCPB"/>
    <property type="match status" value="1"/>
</dbReference>
<keyword evidence="4 10" id="KW-0812">Transmembrane</keyword>
<evidence type="ECO:0000256" key="9">
    <source>
        <dbReference type="PROSITE-ProRule" id="PRU00284"/>
    </source>
</evidence>
<evidence type="ECO:0000256" key="10">
    <source>
        <dbReference type="SAM" id="Phobius"/>
    </source>
</evidence>
<dbReference type="RefSeq" id="WP_232595257.1">
    <property type="nucleotide sequence ID" value="NZ_BSPD01000001.1"/>
</dbReference>
<dbReference type="InterPro" id="IPR004089">
    <property type="entry name" value="MCPsignal_dom"/>
</dbReference>
<dbReference type="InterPro" id="IPR029151">
    <property type="entry name" value="Sensor-like_sf"/>
</dbReference>
<evidence type="ECO:0000313" key="14">
    <source>
        <dbReference type="Proteomes" id="UP001156870"/>
    </source>
</evidence>
<dbReference type="GO" id="GO:0005886">
    <property type="term" value="C:plasma membrane"/>
    <property type="evidence" value="ECO:0007669"/>
    <property type="project" value="UniProtKB-SubCell"/>
</dbReference>
<gene>
    <name evidence="13" type="ORF">GCM10007877_00280</name>
</gene>
<evidence type="ECO:0000256" key="1">
    <source>
        <dbReference type="ARBA" id="ARBA00004651"/>
    </source>
</evidence>
<dbReference type="GO" id="GO:0007165">
    <property type="term" value="P:signal transduction"/>
    <property type="evidence" value="ECO:0007669"/>
    <property type="project" value="UniProtKB-KW"/>
</dbReference>
<feature type="transmembrane region" description="Helical" evidence="10">
    <location>
        <begin position="7"/>
        <end position="27"/>
    </location>
</feature>
<keyword evidence="7 9" id="KW-0807">Transducer</keyword>
<proteinExistence type="inferred from homology"/>
<dbReference type="EMBL" id="BSPD01000001">
    <property type="protein sequence ID" value="GLS24317.1"/>
    <property type="molecule type" value="Genomic_DNA"/>
</dbReference>
<keyword evidence="6 10" id="KW-0472">Membrane</keyword>
<keyword evidence="14" id="KW-1185">Reference proteome</keyword>
<name>A0AA37T362_9GAMM</name>
<dbReference type="PROSITE" id="PS50111">
    <property type="entry name" value="CHEMOTAXIS_TRANSDUC_2"/>
    <property type="match status" value="1"/>
</dbReference>
<evidence type="ECO:0000256" key="3">
    <source>
        <dbReference type="ARBA" id="ARBA00022500"/>
    </source>
</evidence>
<evidence type="ECO:0000256" key="2">
    <source>
        <dbReference type="ARBA" id="ARBA00022475"/>
    </source>
</evidence>
<dbReference type="GO" id="GO:0006935">
    <property type="term" value="P:chemotaxis"/>
    <property type="evidence" value="ECO:0007669"/>
    <property type="project" value="UniProtKB-KW"/>
</dbReference>
<comment type="similarity">
    <text evidence="8">Belongs to the methyl-accepting chemotaxis (MCP) protein family.</text>
</comment>
<evidence type="ECO:0000259" key="11">
    <source>
        <dbReference type="PROSITE" id="PS50111"/>
    </source>
</evidence>
<comment type="subcellular location">
    <subcellularLocation>
        <location evidence="1">Cell membrane</location>
        <topology evidence="1">Multi-pass membrane protein</topology>
    </subcellularLocation>
</comment>
<organism evidence="13 14">
    <name type="scientific">Marinibactrum halimedae</name>
    <dbReference type="NCBI Taxonomy" id="1444977"/>
    <lineage>
        <taxon>Bacteria</taxon>
        <taxon>Pseudomonadati</taxon>
        <taxon>Pseudomonadota</taxon>
        <taxon>Gammaproteobacteria</taxon>
        <taxon>Cellvibrionales</taxon>
        <taxon>Cellvibrionaceae</taxon>
        <taxon>Marinibactrum</taxon>
    </lineage>
</organism>
<dbReference type="Gene3D" id="1.10.287.950">
    <property type="entry name" value="Methyl-accepting chemotaxis protein"/>
    <property type="match status" value="1"/>
</dbReference>
<dbReference type="Gene3D" id="3.30.450.20">
    <property type="entry name" value="PAS domain"/>
    <property type="match status" value="2"/>
</dbReference>
<comment type="caution">
    <text evidence="13">The sequence shown here is derived from an EMBL/GenBank/DDBJ whole genome shotgun (WGS) entry which is preliminary data.</text>
</comment>
<dbReference type="CDD" id="cd12913">
    <property type="entry name" value="PDC1_MCP_like"/>
    <property type="match status" value="1"/>
</dbReference>
<dbReference type="SUPFAM" id="SSF103190">
    <property type="entry name" value="Sensory domain-like"/>
    <property type="match status" value="1"/>
</dbReference>
<dbReference type="AlphaFoldDB" id="A0AA37T362"/>
<evidence type="ECO:0000256" key="4">
    <source>
        <dbReference type="ARBA" id="ARBA00022692"/>
    </source>
</evidence>
<dbReference type="InterPro" id="IPR003660">
    <property type="entry name" value="HAMP_dom"/>
</dbReference>
<dbReference type="Pfam" id="PF00672">
    <property type="entry name" value="HAMP"/>
    <property type="match status" value="1"/>
</dbReference>
<dbReference type="PROSITE" id="PS50885">
    <property type="entry name" value="HAMP"/>
    <property type="match status" value="1"/>
</dbReference>
<sequence length="627" mass="69428">MKVSQKISLCVSIIVVLVFSIAAWLQYGQVKSTLEKRLNADIHEQSKTLTHQIEHWFNTKLALIDFAADNISSDFSQDTIQRTFNLPILKRSFLMMFGGLETDGKIIHNDPNYTPDPNYDARQRPWYPYARNNHRAVLTEPYTAAKSGKLLISAVANFYENGEFRGAFGGDITLNEISDTINQLNFAGRGYAFLMTHSGTIITHPEEELRGQSIHLLFDDTTPSFTPDLHEMRINNTAVLTAFQKTENLHGSDWFIGVVLDKELVMAEAIEVRNIAMIATLVGTALCCLAAFICMSVVLKPLSHIQSSLHEINRGNGDLTQRITITSNDEFSDLANAFNHFIEHLQQLIIDVKNKAESVRNHTHQTQSSNDLTHQHLHSQLSQLDQLATAMTEMTATANEVASNVQLTAEAAQIADGSANRGQEKVNQTSEAIQHLASDMEQAVETVMELTEHSDHIGSVLTTIAGIAEQTNLLALNAAIEAARAGTLGRGFAVVADEVRALAGRTQNATNETREMIEKLRDGVNRAKHHIENNQARAITTTEHATSASESIEDIRRAIQQITDMTLQIATATEEQSATSEEINRNTSAIRDSSHNVATTMEENQSLCSNMAIISEQQTIVLDKFRV</sequence>
<evidence type="ECO:0000259" key="12">
    <source>
        <dbReference type="PROSITE" id="PS50885"/>
    </source>
</evidence>
<accession>A0AA37T362</accession>
<keyword evidence="2" id="KW-1003">Cell membrane</keyword>
<dbReference type="Pfam" id="PF02743">
    <property type="entry name" value="dCache_1"/>
    <property type="match status" value="1"/>
</dbReference>
<feature type="domain" description="HAMP" evidence="12">
    <location>
        <begin position="296"/>
        <end position="350"/>
    </location>
</feature>
<evidence type="ECO:0000313" key="13">
    <source>
        <dbReference type="EMBL" id="GLS24317.1"/>
    </source>
</evidence>